<organism evidence="2 3">
    <name type="scientific">Cryobacterium tagatosivorans</name>
    <dbReference type="NCBI Taxonomy" id="1259199"/>
    <lineage>
        <taxon>Bacteria</taxon>
        <taxon>Bacillati</taxon>
        <taxon>Actinomycetota</taxon>
        <taxon>Actinomycetes</taxon>
        <taxon>Micrococcales</taxon>
        <taxon>Microbacteriaceae</taxon>
        <taxon>Cryobacterium</taxon>
    </lineage>
</organism>
<accession>A0A4R8UFK6</accession>
<dbReference type="Proteomes" id="UP000297866">
    <property type="component" value="Unassembled WGS sequence"/>
</dbReference>
<feature type="transmembrane region" description="Helical" evidence="1">
    <location>
        <begin position="52"/>
        <end position="73"/>
    </location>
</feature>
<evidence type="ECO:0000313" key="3">
    <source>
        <dbReference type="Proteomes" id="UP000297866"/>
    </source>
</evidence>
<gene>
    <name evidence="2" type="ORF">E3O23_11015</name>
</gene>
<proteinExistence type="predicted"/>
<dbReference type="AlphaFoldDB" id="A0A4R8UFK6"/>
<sequence>MTELRAEAARARVELASTLDALEYKANVPKRLHHARQELTERLRKLGDDNPAALLGIAAVAAAVAGTVVWLGARRVLQR</sequence>
<dbReference type="OrthoDB" id="5126074at2"/>
<keyword evidence="1" id="KW-1133">Transmembrane helix</keyword>
<comment type="caution">
    <text evidence="2">The sequence shown here is derived from an EMBL/GenBank/DDBJ whole genome shotgun (WGS) entry which is preliminary data.</text>
</comment>
<keyword evidence="1" id="KW-0812">Transmembrane</keyword>
<evidence type="ECO:0000256" key="1">
    <source>
        <dbReference type="SAM" id="Phobius"/>
    </source>
</evidence>
<reference evidence="2 3" key="1">
    <citation type="submission" date="2019-03" db="EMBL/GenBank/DDBJ databases">
        <title>Genomics of glacier-inhabiting Cryobacterium strains.</title>
        <authorList>
            <person name="Liu Q."/>
            <person name="Xin Y.-H."/>
        </authorList>
    </citation>
    <scope>NUCLEOTIDE SEQUENCE [LARGE SCALE GENOMIC DNA]</scope>
    <source>
        <strain evidence="2 3">Sr47</strain>
    </source>
</reference>
<protein>
    <submittedName>
        <fullName evidence="2">DUF3618 domain-containing protein</fullName>
    </submittedName>
</protein>
<evidence type="ECO:0000313" key="2">
    <source>
        <dbReference type="EMBL" id="TFB49975.1"/>
    </source>
</evidence>
<keyword evidence="3" id="KW-1185">Reference proteome</keyword>
<dbReference type="InterPro" id="IPR022062">
    <property type="entry name" value="DUF3618"/>
</dbReference>
<keyword evidence="1" id="KW-0472">Membrane</keyword>
<dbReference type="Pfam" id="PF12277">
    <property type="entry name" value="DUF3618"/>
    <property type="match status" value="1"/>
</dbReference>
<dbReference type="EMBL" id="SOEZ01000054">
    <property type="protein sequence ID" value="TFB49975.1"/>
    <property type="molecule type" value="Genomic_DNA"/>
</dbReference>
<name>A0A4R8UFK6_9MICO</name>